<dbReference type="InterPro" id="IPR028098">
    <property type="entry name" value="Glyco_trans_4-like_N"/>
</dbReference>
<name>A0ABD6YY49_ENTCA</name>
<proteinExistence type="predicted"/>
<dbReference type="Pfam" id="PF00534">
    <property type="entry name" value="Glycos_transf_1"/>
    <property type="match status" value="1"/>
</dbReference>
<dbReference type="Pfam" id="PF13439">
    <property type="entry name" value="Glyco_transf_4"/>
    <property type="match status" value="1"/>
</dbReference>
<protein>
    <submittedName>
        <fullName evidence="3">Glycosyltransferase</fullName>
    </submittedName>
</protein>
<reference evidence="3 4" key="1">
    <citation type="submission" date="2019-11" db="EMBL/GenBank/DDBJ databases">
        <title>Detection and genome characteristic of a blood enterococcus casselifavus isolate from Zhengzhou,china.</title>
        <authorList>
            <person name="Wen P."/>
        </authorList>
    </citation>
    <scope>NUCLEOTIDE SEQUENCE [LARGE SCALE GENOMIC DNA]</scope>
    <source>
        <strain evidence="3 4">EC291</strain>
    </source>
</reference>
<dbReference type="Gene3D" id="3.40.50.2000">
    <property type="entry name" value="Glycogen Phosphorylase B"/>
    <property type="match status" value="2"/>
</dbReference>
<dbReference type="AlphaFoldDB" id="A0ABD6YY49"/>
<dbReference type="InterPro" id="IPR001296">
    <property type="entry name" value="Glyco_trans_1"/>
</dbReference>
<dbReference type="RefSeq" id="WP_010747877.1">
    <property type="nucleotide sequence ID" value="NZ_CP046123.1"/>
</dbReference>
<feature type="domain" description="Glycosyl transferase family 1" evidence="1">
    <location>
        <begin position="195"/>
        <end position="362"/>
    </location>
</feature>
<evidence type="ECO:0000259" key="2">
    <source>
        <dbReference type="Pfam" id="PF13439"/>
    </source>
</evidence>
<organism evidence="3 4">
    <name type="scientific">Enterococcus casseliflavus</name>
    <name type="common">Enterococcus flavescens</name>
    <dbReference type="NCBI Taxonomy" id="37734"/>
    <lineage>
        <taxon>Bacteria</taxon>
        <taxon>Bacillati</taxon>
        <taxon>Bacillota</taxon>
        <taxon>Bacilli</taxon>
        <taxon>Lactobacillales</taxon>
        <taxon>Enterococcaceae</taxon>
        <taxon>Enterococcus</taxon>
    </lineage>
</organism>
<dbReference type="Proteomes" id="UP000422837">
    <property type="component" value="Chromosome"/>
</dbReference>
<dbReference type="EMBL" id="CP046123">
    <property type="protein sequence ID" value="QGN29035.1"/>
    <property type="molecule type" value="Genomic_DNA"/>
</dbReference>
<accession>A0ABD6YY49</accession>
<dbReference type="CDD" id="cd03801">
    <property type="entry name" value="GT4_PimA-like"/>
    <property type="match status" value="1"/>
</dbReference>
<gene>
    <name evidence="3" type="ORF">GFU50_05785</name>
</gene>
<dbReference type="PANTHER" id="PTHR45947:SF3">
    <property type="entry name" value="SULFOQUINOVOSYL TRANSFERASE SQD2"/>
    <property type="match status" value="1"/>
</dbReference>
<dbReference type="InterPro" id="IPR050194">
    <property type="entry name" value="Glycosyltransferase_grp1"/>
</dbReference>
<dbReference type="SUPFAM" id="SSF53756">
    <property type="entry name" value="UDP-Glycosyltransferase/glycogen phosphorylase"/>
    <property type="match status" value="1"/>
</dbReference>
<evidence type="ECO:0000313" key="4">
    <source>
        <dbReference type="Proteomes" id="UP000422837"/>
    </source>
</evidence>
<evidence type="ECO:0000313" key="3">
    <source>
        <dbReference type="EMBL" id="QGN29035.1"/>
    </source>
</evidence>
<feature type="domain" description="Glycosyltransferase subfamily 4-like N-terminal" evidence="2">
    <location>
        <begin position="15"/>
        <end position="182"/>
    </location>
</feature>
<evidence type="ECO:0000259" key="1">
    <source>
        <dbReference type="Pfam" id="PF00534"/>
    </source>
</evidence>
<sequence length="386" mass="44195">MINILFLHAGAEMYGADKVLLDLLKHLDKKKFKPYVILPSQGVLLEALEKENIHVEVVPYPIMRRKYFNPVGVLKYCADFLKYSKIITNKAKQNNVDIVHANTAATMEGCYVSRKLKVPLLWSIHEIIVTPNFMFKMTSKCISKFSSITITDSMAVKRHLLSSGYFKDNDIKVIYNGVDSTRFKPQKNYDYLYEEFGIPKESTIIGMTGRVNSWKGQGDFLKAANIVMEKYPNVYTVFIGSAFEGEEWREDKLASDIKKSKFKERIINKGYRTDSEAFYNLFDIFVLPSTNPDPLPTVVLESMASGKPIVGYRHGGVCEMVNDHSNGLLAEVGDINDLAEKIEILLINDKLRNNMGKNSRERLLEKFSLEAYIDNYSREYNKLVRK</sequence>
<dbReference type="PANTHER" id="PTHR45947">
    <property type="entry name" value="SULFOQUINOVOSYL TRANSFERASE SQD2"/>
    <property type="match status" value="1"/>
</dbReference>